<dbReference type="PANTHER" id="PTHR30203">
    <property type="entry name" value="OUTER MEMBRANE CATION EFFLUX PROTEIN"/>
    <property type="match status" value="1"/>
</dbReference>
<dbReference type="InterPro" id="IPR010131">
    <property type="entry name" value="MdtP/NodT-like"/>
</dbReference>
<dbReference type="PANTHER" id="PTHR30203:SF33">
    <property type="entry name" value="BLR4455 PROTEIN"/>
    <property type="match status" value="1"/>
</dbReference>
<sequence length="457" mass="48389">MRRVALLLLLPLASCMAPRPATPRPEAATVATPEQWLNGLPGHGTVDPRWWQAFGDPAMTRLVEAAVANNVDVAIAIARVREARAQETLARAQLLPTLDTSAGASRARSVNAFGQPSESTSAQPVVQAAYEVDLFGRIADQVSAARSNWLASEAAGDAARLSVASATASGYATLLALDARRVVVKDTIDARSESLRIARSRAEVGYTSQLELRQAEAESQAAALILPQVELAIARQENALRLLAGELPGPVERGGSLTALTAPAVPDQGLPSELLRRRPDIGQAELALAASDATLSAARKQFLPSVRLTASAGEVFNSLLLDPIAIWSVGGSVLAPLFEGGRLRAGVETAAARRDQAAFAYRKAALTAFREVEDALANVASLGRQRAIAEAQRAAIADARRHARNRYRAGYSSYLEELDAQRALLQADLGLVQLRADQITALVTLYQVLGGGWQPGA</sequence>
<proteinExistence type="inferred from homology"/>
<comment type="caution">
    <text evidence="3">The sequence shown here is derived from an EMBL/GenBank/DDBJ whole genome shotgun (WGS) entry which is preliminary data.</text>
</comment>
<evidence type="ECO:0000256" key="2">
    <source>
        <dbReference type="RuleBase" id="RU362097"/>
    </source>
</evidence>
<dbReference type="EMBL" id="JBBHJZ010000001">
    <property type="protein sequence ID" value="MEJ5975011.1"/>
    <property type="molecule type" value="Genomic_DNA"/>
</dbReference>
<dbReference type="InterPro" id="IPR003423">
    <property type="entry name" value="OMP_efflux"/>
</dbReference>
<gene>
    <name evidence="3" type="ORF">WG901_00060</name>
</gene>
<dbReference type="SUPFAM" id="SSF56954">
    <property type="entry name" value="Outer membrane efflux proteins (OEP)"/>
    <property type="match status" value="1"/>
</dbReference>
<reference evidence="3 4" key="1">
    <citation type="submission" date="2024-03" db="EMBL/GenBank/DDBJ databases">
        <authorList>
            <person name="Jo J.-H."/>
        </authorList>
    </citation>
    <scope>NUCLEOTIDE SEQUENCE [LARGE SCALE GENOMIC DNA]</scope>
    <source>
        <strain evidence="3 4">PS1R-30</strain>
    </source>
</reference>
<keyword evidence="2" id="KW-0812">Transmembrane</keyword>
<keyword evidence="2" id="KW-0564">Palmitate</keyword>
<comment type="similarity">
    <text evidence="1 2">Belongs to the outer membrane factor (OMF) (TC 1.B.17) family.</text>
</comment>
<evidence type="ECO:0000256" key="1">
    <source>
        <dbReference type="ARBA" id="ARBA00007613"/>
    </source>
</evidence>
<dbReference type="Pfam" id="PF02321">
    <property type="entry name" value="OEP"/>
    <property type="match status" value="2"/>
</dbReference>
<dbReference type="Proteomes" id="UP001361239">
    <property type="component" value="Unassembled WGS sequence"/>
</dbReference>
<dbReference type="Gene3D" id="1.20.1600.10">
    <property type="entry name" value="Outer membrane efflux proteins (OEP)"/>
    <property type="match status" value="1"/>
</dbReference>
<dbReference type="RefSeq" id="WP_339584988.1">
    <property type="nucleotide sequence ID" value="NZ_JBBHJZ010000001.1"/>
</dbReference>
<evidence type="ECO:0000313" key="3">
    <source>
        <dbReference type="EMBL" id="MEJ5975011.1"/>
    </source>
</evidence>
<name>A0ABU8RPP8_9SPHN</name>
<feature type="chain" id="PRO_5044958868" evidence="2">
    <location>
        <begin position="22"/>
        <end position="457"/>
    </location>
</feature>
<accession>A0ABU8RPP8</accession>
<keyword evidence="2" id="KW-0472">Membrane</keyword>
<dbReference type="NCBIfam" id="TIGR01845">
    <property type="entry name" value="outer_NodT"/>
    <property type="match status" value="1"/>
</dbReference>
<keyword evidence="4" id="KW-1185">Reference proteome</keyword>
<keyword evidence="2" id="KW-0732">Signal</keyword>
<comment type="subcellular location">
    <subcellularLocation>
        <location evidence="2">Cell membrane</location>
        <topology evidence="2">Lipid-anchor</topology>
    </subcellularLocation>
</comment>
<keyword evidence="2" id="KW-1134">Transmembrane beta strand</keyword>
<evidence type="ECO:0000313" key="4">
    <source>
        <dbReference type="Proteomes" id="UP001361239"/>
    </source>
</evidence>
<organism evidence="3 4">
    <name type="scientific">Novosphingobium anseongense</name>
    <dbReference type="NCBI Taxonomy" id="3133436"/>
    <lineage>
        <taxon>Bacteria</taxon>
        <taxon>Pseudomonadati</taxon>
        <taxon>Pseudomonadota</taxon>
        <taxon>Alphaproteobacteria</taxon>
        <taxon>Sphingomonadales</taxon>
        <taxon>Sphingomonadaceae</taxon>
        <taxon>Novosphingobium</taxon>
    </lineage>
</organism>
<keyword evidence="2" id="KW-0449">Lipoprotein</keyword>
<feature type="signal peptide" evidence="2">
    <location>
        <begin position="1"/>
        <end position="21"/>
    </location>
</feature>
<protein>
    <submittedName>
        <fullName evidence="3">Efflux transporter outer membrane subunit</fullName>
    </submittedName>
</protein>
<dbReference type="Gene3D" id="2.20.200.10">
    <property type="entry name" value="Outer membrane efflux proteins (OEP)"/>
    <property type="match status" value="1"/>
</dbReference>